<dbReference type="Gene3D" id="3.30.565.10">
    <property type="entry name" value="Histidine kinase-like ATPase, C-terminal domain"/>
    <property type="match status" value="1"/>
</dbReference>
<evidence type="ECO:0000256" key="4">
    <source>
        <dbReference type="ARBA" id="ARBA00022679"/>
    </source>
</evidence>
<dbReference type="Gene3D" id="1.10.287.130">
    <property type="match status" value="1"/>
</dbReference>
<dbReference type="EC" id="2.7.13.3" evidence="2"/>
<evidence type="ECO:0000313" key="10">
    <source>
        <dbReference type="EMBL" id="SNT71754.1"/>
    </source>
</evidence>
<comment type="catalytic activity">
    <reaction evidence="1">
        <text>ATP + protein L-histidine = ADP + protein N-phospho-L-histidine.</text>
        <dbReference type="EC" id="2.7.13.3"/>
    </reaction>
</comment>
<keyword evidence="6 10" id="KW-0418">Kinase</keyword>
<proteinExistence type="predicted"/>
<reference evidence="10 11" key="1">
    <citation type="submission" date="2017-07" db="EMBL/GenBank/DDBJ databases">
        <authorList>
            <person name="Sun Z.S."/>
            <person name="Albrecht U."/>
            <person name="Echele G."/>
            <person name="Lee C.C."/>
        </authorList>
    </citation>
    <scope>NUCLEOTIDE SEQUENCE [LARGE SCALE GENOMIC DNA]</scope>
    <source>
        <strain evidence="10 11">DSM 14827</strain>
    </source>
</reference>
<dbReference type="PROSITE" id="PS50109">
    <property type="entry name" value="HIS_KIN"/>
    <property type="match status" value="1"/>
</dbReference>
<dbReference type="Pfam" id="PF02518">
    <property type="entry name" value="HATPase_c"/>
    <property type="match status" value="1"/>
</dbReference>
<dbReference type="InterPro" id="IPR003594">
    <property type="entry name" value="HATPase_dom"/>
</dbReference>
<evidence type="ECO:0000313" key="11">
    <source>
        <dbReference type="Proteomes" id="UP000198307"/>
    </source>
</evidence>
<dbReference type="SUPFAM" id="SSF55785">
    <property type="entry name" value="PYP-like sensor domain (PAS domain)"/>
    <property type="match status" value="1"/>
</dbReference>
<feature type="domain" description="Histidine kinase" evidence="9">
    <location>
        <begin position="153"/>
        <end position="372"/>
    </location>
</feature>
<dbReference type="InterPro" id="IPR035965">
    <property type="entry name" value="PAS-like_dom_sf"/>
</dbReference>
<dbReference type="Pfam" id="PF08448">
    <property type="entry name" value="PAS_4"/>
    <property type="match status" value="1"/>
</dbReference>
<dbReference type="SMART" id="SM00388">
    <property type="entry name" value="HisKA"/>
    <property type="match status" value="1"/>
</dbReference>
<dbReference type="OrthoDB" id="9789238at2"/>
<dbReference type="GO" id="GO:0005524">
    <property type="term" value="F:ATP binding"/>
    <property type="evidence" value="ECO:0007669"/>
    <property type="project" value="UniProtKB-KW"/>
</dbReference>
<evidence type="ECO:0000256" key="5">
    <source>
        <dbReference type="ARBA" id="ARBA00022741"/>
    </source>
</evidence>
<dbReference type="EMBL" id="FZQB01000002">
    <property type="protein sequence ID" value="SNT71754.1"/>
    <property type="molecule type" value="Genomic_DNA"/>
</dbReference>
<keyword evidence="4" id="KW-0808">Transferase</keyword>
<evidence type="ECO:0000256" key="3">
    <source>
        <dbReference type="ARBA" id="ARBA00022553"/>
    </source>
</evidence>
<dbReference type="InterPro" id="IPR013656">
    <property type="entry name" value="PAS_4"/>
</dbReference>
<evidence type="ECO:0000256" key="7">
    <source>
        <dbReference type="ARBA" id="ARBA00022840"/>
    </source>
</evidence>
<dbReference type="GO" id="GO:0000155">
    <property type="term" value="F:phosphorelay sensor kinase activity"/>
    <property type="evidence" value="ECO:0007669"/>
    <property type="project" value="InterPro"/>
</dbReference>
<dbReference type="InterPro" id="IPR036097">
    <property type="entry name" value="HisK_dim/P_sf"/>
</dbReference>
<dbReference type="SUPFAM" id="SSF55874">
    <property type="entry name" value="ATPase domain of HSP90 chaperone/DNA topoisomerase II/histidine kinase"/>
    <property type="match status" value="1"/>
</dbReference>
<gene>
    <name evidence="10" type="ORF">SAMN05444959_102270</name>
</gene>
<keyword evidence="8" id="KW-0902">Two-component regulatory system</keyword>
<keyword evidence="11" id="KW-1185">Reference proteome</keyword>
<dbReference type="InterPro" id="IPR036890">
    <property type="entry name" value="HATPase_C_sf"/>
</dbReference>
<evidence type="ECO:0000256" key="1">
    <source>
        <dbReference type="ARBA" id="ARBA00000085"/>
    </source>
</evidence>
<evidence type="ECO:0000259" key="9">
    <source>
        <dbReference type="PROSITE" id="PS50109"/>
    </source>
</evidence>
<keyword evidence="5" id="KW-0547">Nucleotide-binding</keyword>
<evidence type="ECO:0000256" key="6">
    <source>
        <dbReference type="ARBA" id="ARBA00022777"/>
    </source>
</evidence>
<dbReference type="SMART" id="SM00387">
    <property type="entry name" value="HATPase_c"/>
    <property type="match status" value="1"/>
</dbReference>
<dbReference type="RefSeq" id="WP_089343100.1">
    <property type="nucleotide sequence ID" value="NZ_CP067129.1"/>
</dbReference>
<dbReference type="AlphaFoldDB" id="A0A239PN73"/>
<evidence type="ECO:0000256" key="8">
    <source>
        <dbReference type="ARBA" id="ARBA00023012"/>
    </source>
</evidence>
<keyword evidence="7" id="KW-0067">ATP-binding</keyword>
<dbReference type="SUPFAM" id="SSF47384">
    <property type="entry name" value="Homodimeric domain of signal transducing histidine kinase"/>
    <property type="match status" value="1"/>
</dbReference>
<dbReference type="Pfam" id="PF00512">
    <property type="entry name" value="HisKA"/>
    <property type="match status" value="1"/>
</dbReference>
<dbReference type="InterPro" id="IPR004358">
    <property type="entry name" value="Sig_transdc_His_kin-like_C"/>
</dbReference>
<dbReference type="PANTHER" id="PTHR43065">
    <property type="entry name" value="SENSOR HISTIDINE KINASE"/>
    <property type="match status" value="1"/>
</dbReference>
<organism evidence="10 11">
    <name type="scientific">Paracoccus seriniphilus</name>
    <dbReference type="NCBI Taxonomy" id="184748"/>
    <lineage>
        <taxon>Bacteria</taxon>
        <taxon>Pseudomonadati</taxon>
        <taxon>Pseudomonadota</taxon>
        <taxon>Alphaproteobacteria</taxon>
        <taxon>Rhodobacterales</taxon>
        <taxon>Paracoccaceae</taxon>
        <taxon>Paracoccus</taxon>
    </lineage>
</organism>
<name>A0A239PN73_9RHOB</name>
<keyword evidence="3" id="KW-0597">Phosphoprotein</keyword>
<dbReference type="InterPro" id="IPR003661">
    <property type="entry name" value="HisK_dim/P_dom"/>
</dbReference>
<dbReference type="InterPro" id="IPR005467">
    <property type="entry name" value="His_kinase_dom"/>
</dbReference>
<evidence type="ECO:0000256" key="2">
    <source>
        <dbReference type="ARBA" id="ARBA00012438"/>
    </source>
</evidence>
<sequence>MTCVKPEDLDLPSPGAVWNSLPLPGLMLNAEGRVVAMNDAAEVWLNMSRNSTIGKKLDGEPLAKKLRVVPSLMPLVTRVMGTDEALYQGDVQFEIGDRAGGHETRRAAVHAGPAAEPHDLVSLLLVPLTDAGLRYQSKAVKSAARSAIGMAEMLAHEIKNPLAGIRGAAQLMSMNATPEDREMADMIVSESRRIVALLDQVEKFGDTSAPHLRPVNIHDILENVRRSASVGFARDINMVPDYDPSLPPAMADADQLTQVCLNLVKNAAEALAHTERPTIRLHSFYDHTLRLPPDDDDPAGRALPLQIVIEDNGPGLPPAIADQIFEPFVSGRENGTGLGLALVSKIITDHGALIRVDSRPGRTSFRISLPKA</sequence>
<dbReference type="PRINTS" id="PR00344">
    <property type="entry name" value="BCTRLSENSOR"/>
</dbReference>
<accession>A0A239PN73</accession>
<dbReference type="CDD" id="cd00082">
    <property type="entry name" value="HisKA"/>
    <property type="match status" value="1"/>
</dbReference>
<dbReference type="Proteomes" id="UP000198307">
    <property type="component" value="Unassembled WGS sequence"/>
</dbReference>
<dbReference type="PANTHER" id="PTHR43065:SF10">
    <property type="entry name" value="PEROXIDE STRESS-ACTIVATED HISTIDINE KINASE MAK3"/>
    <property type="match status" value="1"/>
</dbReference>
<protein>
    <recommendedName>
        <fullName evidence="2">histidine kinase</fullName>
        <ecNumber evidence="2">2.7.13.3</ecNumber>
    </recommendedName>
</protein>